<comment type="caution">
    <text evidence="1">The sequence shown here is derived from an EMBL/GenBank/DDBJ whole genome shotgun (WGS) entry which is preliminary data.</text>
</comment>
<organism evidence="1 2">
    <name type="scientific">Lichtheimia ornata</name>
    <dbReference type="NCBI Taxonomy" id="688661"/>
    <lineage>
        <taxon>Eukaryota</taxon>
        <taxon>Fungi</taxon>
        <taxon>Fungi incertae sedis</taxon>
        <taxon>Mucoromycota</taxon>
        <taxon>Mucoromycotina</taxon>
        <taxon>Mucoromycetes</taxon>
        <taxon>Mucorales</taxon>
        <taxon>Lichtheimiaceae</taxon>
        <taxon>Lichtheimia</taxon>
    </lineage>
</organism>
<dbReference type="Gene3D" id="2.40.128.680">
    <property type="match status" value="1"/>
</dbReference>
<protein>
    <submittedName>
        <fullName evidence="1">Uncharacterized protein</fullName>
    </submittedName>
</protein>
<dbReference type="AlphaFoldDB" id="A0AAD7XT22"/>
<gene>
    <name evidence="1" type="ORF">O0I10_010936</name>
</gene>
<evidence type="ECO:0000313" key="2">
    <source>
        <dbReference type="Proteomes" id="UP001234581"/>
    </source>
</evidence>
<accession>A0AAD7XT22</accession>
<reference evidence="1 2" key="1">
    <citation type="submission" date="2023-03" db="EMBL/GenBank/DDBJ databases">
        <title>Genome sequence of Lichtheimia ornata CBS 291.66.</title>
        <authorList>
            <person name="Mohabir J.T."/>
            <person name="Shea T.P."/>
            <person name="Kurbessoian T."/>
            <person name="Berby B."/>
            <person name="Fontaine J."/>
            <person name="Livny J."/>
            <person name="Gnirke A."/>
            <person name="Stajich J.E."/>
            <person name="Cuomo C.A."/>
        </authorList>
    </citation>
    <scope>NUCLEOTIDE SEQUENCE [LARGE SCALE GENOMIC DNA]</scope>
    <source>
        <strain evidence="1">CBS 291.66</strain>
    </source>
</reference>
<dbReference type="EMBL" id="JARTCD010000079">
    <property type="protein sequence ID" value="KAJ8653390.1"/>
    <property type="molecule type" value="Genomic_DNA"/>
</dbReference>
<dbReference type="RefSeq" id="XP_058338304.1">
    <property type="nucleotide sequence ID" value="XM_058490909.1"/>
</dbReference>
<name>A0AAD7XT22_9FUNG</name>
<sequence length="124" mass="14389">MAAVHLFPFSVDQDCSINSQTFLHVSPETREEHQHKSLDTLQTVVRGRRLVGLDVKLPDTVQGHLWKEKDDDDQHTWIKQKASKIDRFVLWKKDTAPSDQDPRLKSIENWLNVAECIHEPIPID</sequence>
<dbReference type="GeneID" id="83218338"/>
<dbReference type="PANTHER" id="PTHR47204">
    <property type="entry name" value="OS02G0168900 PROTEIN"/>
    <property type="match status" value="1"/>
</dbReference>
<proteinExistence type="predicted"/>
<dbReference type="GO" id="GO:0032299">
    <property type="term" value="C:ribonuclease H2 complex"/>
    <property type="evidence" value="ECO:0007669"/>
    <property type="project" value="InterPro"/>
</dbReference>
<keyword evidence="2" id="KW-1185">Reference proteome</keyword>
<dbReference type="Proteomes" id="UP001234581">
    <property type="component" value="Unassembled WGS sequence"/>
</dbReference>
<evidence type="ECO:0000313" key="1">
    <source>
        <dbReference type="EMBL" id="KAJ8653390.1"/>
    </source>
</evidence>
<dbReference type="PANTHER" id="PTHR47204:SF1">
    <property type="entry name" value="RIBONUCLEASE H2 SUBUNIT C"/>
    <property type="match status" value="1"/>
</dbReference>
<dbReference type="Pfam" id="PF08615">
    <property type="entry name" value="RNase_H2_suC"/>
    <property type="match status" value="2"/>
</dbReference>
<dbReference type="GO" id="GO:0006401">
    <property type="term" value="P:RNA catabolic process"/>
    <property type="evidence" value="ECO:0007669"/>
    <property type="project" value="InterPro"/>
</dbReference>
<dbReference type="InterPro" id="IPR013924">
    <property type="entry name" value="RNase_H2_suC"/>
</dbReference>